<evidence type="ECO:0000313" key="2">
    <source>
        <dbReference type="EMBL" id="KAF2244253.1"/>
    </source>
</evidence>
<proteinExistence type="predicted"/>
<protein>
    <submittedName>
        <fullName evidence="2">Uncharacterized protein</fullName>
    </submittedName>
</protein>
<sequence>MLSFEDLEAACYTTRGVTDLEGEQGPKAKIEAQGCGTSGRDPFRRGGRRSGLWRIEWRWDQRTGGAVEKNADEQGLIRGVEHRASTQMGRHYWQTHVHSTQREGQGTAGTAARMLRSRQRLLRGLAALAGHYGGGGGEVGLGARPPCRAWCSVLFSMLLSSNQGTRNAAPRPGERAYQRGALRGVWLESGLPRRRFVTAMAGEIASGTCCIASSVGERSVAPNCICAPAAAPARSVVRSGAACQTVVDSGAIRRNVTRARSRGEQNGTVPLTAGIRRRSCLAGRRWAEAARSYCRRGCRDCAGEHAHNTARRRQHRERDRTAAGRVKQPDVSQAPETRPRAYAISEGNAGGAVSSDAAKHADVWLSGCTPIARTARRPGNEQEGTGRAAIANRTALSSVRRGYFRRIIGRSVGIVAEV</sequence>
<dbReference type="Proteomes" id="UP000800094">
    <property type="component" value="Unassembled WGS sequence"/>
</dbReference>
<reference evidence="2" key="1">
    <citation type="journal article" date="2020" name="Stud. Mycol.">
        <title>101 Dothideomycetes genomes: a test case for predicting lifestyles and emergence of pathogens.</title>
        <authorList>
            <person name="Haridas S."/>
            <person name="Albert R."/>
            <person name="Binder M."/>
            <person name="Bloem J."/>
            <person name="Labutti K."/>
            <person name="Salamov A."/>
            <person name="Andreopoulos B."/>
            <person name="Baker S."/>
            <person name="Barry K."/>
            <person name="Bills G."/>
            <person name="Bluhm B."/>
            <person name="Cannon C."/>
            <person name="Castanera R."/>
            <person name="Culley D."/>
            <person name="Daum C."/>
            <person name="Ezra D."/>
            <person name="Gonzalez J."/>
            <person name="Henrissat B."/>
            <person name="Kuo A."/>
            <person name="Liang C."/>
            <person name="Lipzen A."/>
            <person name="Lutzoni F."/>
            <person name="Magnuson J."/>
            <person name="Mondo S."/>
            <person name="Nolan M."/>
            <person name="Ohm R."/>
            <person name="Pangilinan J."/>
            <person name="Park H.-J."/>
            <person name="Ramirez L."/>
            <person name="Alfaro M."/>
            <person name="Sun H."/>
            <person name="Tritt A."/>
            <person name="Yoshinaga Y."/>
            <person name="Zwiers L.-H."/>
            <person name="Turgeon B."/>
            <person name="Goodwin S."/>
            <person name="Spatafora J."/>
            <person name="Crous P."/>
            <person name="Grigoriev I."/>
        </authorList>
    </citation>
    <scope>NUCLEOTIDE SEQUENCE</scope>
    <source>
        <strain evidence="2">CBS 122368</strain>
    </source>
</reference>
<evidence type="ECO:0000256" key="1">
    <source>
        <dbReference type="SAM" id="MobiDB-lite"/>
    </source>
</evidence>
<keyword evidence="3" id="KW-1185">Reference proteome</keyword>
<dbReference type="RefSeq" id="XP_033679257.1">
    <property type="nucleotide sequence ID" value="XM_033827133.1"/>
</dbReference>
<accession>A0A6A6I301</accession>
<dbReference type="EMBL" id="ML987203">
    <property type="protein sequence ID" value="KAF2244253.1"/>
    <property type="molecule type" value="Genomic_DNA"/>
</dbReference>
<organism evidence="2 3">
    <name type="scientific">Trematosphaeria pertusa</name>
    <dbReference type="NCBI Taxonomy" id="390896"/>
    <lineage>
        <taxon>Eukaryota</taxon>
        <taxon>Fungi</taxon>
        <taxon>Dikarya</taxon>
        <taxon>Ascomycota</taxon>
        <taxon>Pezizomycotina</taxon>
        <taxon>Dothideomycetes</taxon>
        <taxon>Pleosporomycetidae</taxon>
        <taxon>Pleosporales</taxon>
        <taxon>Massarineae</taxon>
        <taxon>Trematosphaeriaceae</taxon>
        <taxon>Trematosphaeria</taxon>
    </lineage>
</organism>
<gene>
    <name evidence="2" type="ORF">BU26DRAFT_509181</name>
</gene>
<dbReference type="AlphaFoldDB" id="A0A6A6I301"/>
<dbReference type="GeneID" id="54580463"/>
<evidence type="ECO:0000313" key="3">
    <source>
        <dbReference type="Proteomes" id="UP000800094"/>
    </source>
</evidence>
<name>A0A6A6I301_9PLEO</name>
<dbReference type="OrthoDB" id="10627502at2759"/>
<feature type="region of interest" description="Disordered" evidence="1">
    <location>
        <begin position="306"/>
        <end position="339"/>
    </location>
</feature>